<comment type="caution">
    <text evidence="2">The sequence shown here is derived from an EMBL/GenBank/DDBJ whole genome shotgun (WGS) entry which is preliminary data.</text>
</comment>
<sequence length="69" mass="7098">MRAWDCIALTEALLLRIAFPAAALVLLVLLAFRETLTLESAPAILSLFVGRLAPPLRSGVGGGGPPTAG</sequence>
<feature type="transmembrane region" description="Helical" evidence="1">
    <location>
        <begin position="12"/>
        <end position="32"/>
    </location>
</feature>
<keyword evidence="1" id="KW-1133">Transmembrane helix</keyword>
<gene>
    <name evidence="2" type="ORF">PAI11_37720</name>
</gene>
<accession>H0EA98</accession>
<dbReference type="RefSeq" id="WP_007578208.1">
    <property type="nucleotide sequence ID" value="NZ_AGUD01000292.1"/>
</dbReference>
<dbReference type="EMBL" id="AGUD01000292">
    <property type="protein sequence ID" value="EHN09438.1"/>
    <property type="molecule type" value="Genomic_DNA"/>
</dbReference>
<evidence type="ECO:0000313" key="2">
    <source>
        <dbReference type="EMBL" id="EHN09438.1"/>
    </source>
</evidence>
<keyword evidence="1" id="KW-0812">Transmembrane</keyword>
<organism evidence="2 3">
    <name type="scientific">Patulibacter medicamentivorans</name>
    <dbReference type="NCBI Taxonomy" id="1097667"/>
    <lineage>
        <taxon>Bacteria</taxon>
        <taxon>Bacillati</taxon>
        <taxon>Actinomycetota</taxon>
        <taxon>Thermoleophilia</taxon>
        <taxon>Solirubrobacterales</taxon>
        <taxon>Patulibacteraceae</taxon>
        <taxon>Patulibacter</taxon>
    </lineage>
</organism>
<evidence type="ECO:0000256" key="1">
    <source>
        <dbReference type="SAM" id="Phobius"/>
    </source>
</evidence>
<dbReference type="Proteomes" id="UP000005143">
    <property type="component" value="Unassembled WGS sequence"/>
</dbReference>
<dbReference type="AlphaFoldDB" id="H0EA98"/>
<name>H0EA98_9ACTN</name>
<keyword evidence="3" id="KW-1185">Reference proteome</keyword>
<keyword evidence="1" id="KW-0472">Membrane</keyword>
<reference evidence="2 3" key="1">
    <citation type="journal article" date="2013" name="Biodegradation">
        <title>Quantitative proteomic analysis of ibuprofen-degrading Patulibacter sp. strain I11.</title>
        <authorList>
            <person name="Almeida B."/>
            <person name="Kjeldal H."/>
            <person name="Lolas I."/>
            <person name="Knudsen A.D."/>
            <person name="Carvalho G."/>
            <person name="Nielsen K.L."/>
            <person name="Barreto Crespo M.T."/>
            <person name="Stensballe A."/>
            <person name="Nielsen J.L."/>
        </authorList>
    </citation>
    <scope>NUCLEOTIDE SEQUENCE [LARGE SCALE GENOMIC DNA]</scope>
    <source>
        <strain evidence="2 3">I11</strain>
    </source>
</reference>
<protein>
    <submittedName>
        <fullName evidence="2">Uncharacterized protein</fullName>
    </submittedName>
</protein>
<proteinExistence type="predicted"/>
<evidence type="ECO:0000313" key="3">
    <source>
        <dbReference type="Proteomes" id="UP000005143"/>
    </source>
</evidence>